<dbReference type="Gene3D" id="3.40.50.300">
    <property type="entry name" value="P-loop containing nucleotide triphosphate hydrolases"/>
    <property type="match status" value="1"/>
</dbReference>
<proteinExistence type="predicted"/>
<name>A0A511QIS1_9VIBR</name>
<dbReference type="AlphaFoldDB" id="A0A511QIS1"/>
<reference evidence="1 2" key="1">
    <citation type="submission" date="2019-07" db="EMBL/GenBank/DDBJ databases">
        <title>Whole genome shotgun sequence of Vibrio sagamiensis NBRC 104589.</title>
        <authorList>
            <person name="Hosoyama A."/>
            <person name="Uohara A."/>
            <person name="Ohji S."/>
            <person name="Ichikawa N."/>
        </authorList>
    </citation>
    <scope>NUCLEOTIDE SEQUENCE [LARGE SCALE GENOMIC DNA]</scope>
    <source>
        <strain evidence="1 2">NBRC 104589</strain>
    </source>
</reference>
<evidence type="ECO:0008006" key="3">
    <source>
        <dbReference type="Google" id="ProtNLM"/>
    </source>
</evidence>
<organism evidence="1 2">
    <name type="scientific">Vibrio sagamiensis NBRC 104589</name>
    <dbReference type="NCBI Taxonomy" id="1219064"/>
    <lineage>
        <taxon>Bacteria</taxon>
        <taxon>Pseudomonadati</taxon>
        <taxon>Pseudomonadota</taxon>
        <taxon>Gammaproteobacteria</taxon>
        <taxon>Vibrionales</taxon>
        <taxon>Vibrionaceae</taxon>
        <taxon>Vibrio</taxon>
    </lineage>
</organism>
<protein>
    <recommendedName>
        <fullName evidence="3">Type IV secretion system protein B4</fullName>
    </recommendedName>
</protein>
<evidence type="ECO:0000313" key="2">
    <source>
        <dbReference type="Proteomes" id="UP000321922"/>
    </source>
</evidence>
<comment type="caution">
    <text evidence="1">The sequence shown here is derived from an EMBL/GenBank/DDBJ whole genome shotgun (WGS) entry which is preliminary data.</text>
</comment>
<dbReference type="OrthoDB" id="9816422at2"/>
<dbReference type="Proteomes" id="UP000321922">
    <property type="component" value="Unassembled WGS sequence"/>
</dbReference>
<keyword evidence="2" id="KW-1185">Reference proteome</keyword>
<dbReference type="SUPFAM" id="SSF52540">
    <property type="entry name" value="P-loop containing nucleoside triphosphate hydrolases"/>
    <property type="match status" value="1"/>
</dbReference>
<accession>A0A511QIS1</accession>
<sequence length="829" mass="93550">MTALNTQIPTYGIIGDHSVLTKTGSVLGGLSLSGVEPVSLCAKERRRLTQLLRNVIQRLPFKCALSQYYFHYCSPPLVLKVRPHPRAQLVSERRASFLNHQRALYQSQLYWVLEVPREAMEGMAWLSLVFQALFDKQKRALLKEKLSLRHALVLEEKQLNEQIECLDEALDNLNLGISFRSIDNERLDTHGLFRLQKALTSLTPDVLTSGLKAPEWDWDVLLATGDVDVVMIDGVHYLKVYGSQVRYARIASVQGVGLDSVPEVAWASDINPVLEKGNYLYFTRFVPFDKGEKRAMVSSKEQDMVRDSTKVSDMLFGTASPAEIKKRIEANPRLNAMAESLEHIAHDPDHYGQWLSYVVVFDEDIQRLKQQVKRLKSVLENADFHLLWESVGLSDAYQNLLLGCADAPLRALLLNSTQASALSLFFRSHPGVPSWYLGETKEEAVYILESDDGVPFHYTPFVGDKCLVIGVGPTRSGKTFLKLCIATHFLKLGGMYCAMDIDEGSEPLARFFGQDSALFCLKEAQSTQGFNPFTLCEGPGDDTFFRHMKHLIRLMLSMNEAIEYQTLTSIEQEDIERAIRQTMAKSGALCSFSSMLGQCAPTLQKKLAMFRRDGVYGNLFDNDEDAIGQLDRPFSVYNTQGVKDSPQLAALINTEIFFRSVRLFENPTYRTKAKFLEVDECQYVLSQPGAAEFLIAKARTWFKHGGGMGFWTQSPKHYSALEEWSTLRSAATTFVFMSDPEMSREEYQHAFPFLSDSECHTIMGLKPKQQAYIKQMDIGIAKVVNLHVEDEQYAIATSRPHEAALAKAIFEAEPDIDKALDRIVEAIQR</sequence>
<evidence type="ECO:0000313" key="1">
    <source>
        <dbReference type="EMBL" id="GEM77220.1"/>
    </source>
</evidence>
<gene>
    <name evidence="1" type="ORF">VSA01S_33320</name>
</gene>
<dbReference type="InterPro" id="IPR027417">
    <property type="entry name" value="P-loop_NTPase"/>
</dbReference>
<dbReference type="EMBL" id="BJXJ01000044">
    <property type="protein sequence ID" value="GEM77220.1"/>
    <property type="molecule type" value="Genomic_DNA"/>
</dbReference>